<comment type="caution">
    <text evidence="2">The sequence shown here is derived from an EMBL/GenBank/DDBJ whole genome shotgun (WGS) entry which is preliminary data.</text>
</comment>
<reference evidence="2 3" key="2">
    <citation type="submission" date="2020-03" db="EMBL/GenBank/DDBJ databases">
        <authorList>
            <person name="Ichikawa N."/>
            <person name="Kimura A."/>
            <person name="Kitahashi Y."/>
            <person name="Uohara A."/>
        </authorList>
    </citation>
    <scope>NUCLEOTIDE SEQUENCE [LARGE SCALE GENOMIC DNA]</scope>
    <source>
        <strain evidence="2 3">NBRC 108638</strain>
    </source>
</reference>
<protein>
    <submittedName>
        <fullName evidence="2">Uncharacterized protein</fullName>
    </submittedName>
</protein>
<accession>A0A6V8KYI9</accession>
<evidence type="ECO:0000313" key="3">
    <source>
        <dbReference type="Proteomes" id="UP000482960"/>
    </source>
</evidence>
<gene>
    <name evidence="2" type="ORF">Prum_005080</name>
</gene>
<feature type="compositionally biased region" description="Basic and acidic residues" evidence="1">
    <location>
        <begin position="13"/>
        <end position="28"/>
    </location>
</feature>
<keyword evidence="3" id="KW-1185">Reference proteome</keyword>
<dbReference type="EMBL" id="BLPG01000001">
    <property type="protein sequence ID" value="GFJ86866.1"/>
    <property type="molecule type" value="Genomic_DNA"/>
</dbReference>
<evidence type="ECO:0000313" key="2">
    <source>
        <dbReference type="EMBL" id="GFJ86866.1"/>
    </source>
</evidence>
<sequence length="190" mass="19967">MLDDLAESLRGSVAERRAGGAEDRAQAHRLAEVPEVEAVFALGYLDSVRGRRSERTADRAGDDGTPHRAHAEGGDRAEGADRESDRESGDLRLVLVDPVHRGLDGLVGRLGRLLDVALDVEDAALLRFGLRVRRDGGRGRGGSRVAADAAVVAGIHGGRPGQGVAAAAVGGWYSSPDGSEYTTGLFEAYE</sequence>
<evidence type="ECO:0000256" key="1">
    <source>
        <dbReference type="SAM" id="MobiDB-lite"/>
    </source>
</evidence>
<dbReference type="Proteomes" id="UP000482960">
    <property type="component" value="Unassembled WGS sequence"/>
</dbReference>
<proteinExistence type="predicted"/>
<feature type="region of interest" description="Disordered" evidence="1">
    <location>
        <begin position="52"/>
        <end position="87"/>
    </location>
</feature>
<reference evidence="2 3" key="1">
    <citation type="submission" date="2020-03" db="EMBL/GenBank/DDBJ databases">
        <title>Whole genome shotgun sequence of Phytohabitans rumicis NBRC 108638.</title>
        <authorList>
            <person name="Komaki H."/>
            <person name="Tamura T."/>
        </authorList>
    </citation>
    <scope>NUCLEOTIDE SEQUENCE [LARGE SCALE GENOMIC DNA]</scope>
    <source>
        <strain evidence="2 3">NBRC 108638</strain>
    </source>
</reference>
<name>A0A6V8KYI9_9ACTN</name>
<feature type="region of interest" description="Disordered" evidence="1">
    <location>
        <begin position="1"/>
        <end position="28"/>
    </location>
</feature>
<dbReference type="AlphaFoldDB" id="A0A6V8KYI9"/>
<organism evidence="2 3">
    <name type="scientific">Phytohabitans rumicis</name>
    <dbReference type="NCBI Taxonomy" id="1076125"/>
    <lineage>
        <taxon>Bacteria</taxon>
        <taxon>Bacillati</taxon>
        <taxon>Actinomycetota</taxon>
        <taxon>Actinomycetes</taxon>
        <taxon>Micromonosporales</taxon>
        <taxon>Micromonosporaceae</taxon>
    </lineage>
</organism>